<gene>
    <name evidence="2" type="ORF">ARB_05055</name>
</gene>
<feature type="region of interest" description="Disordered" evidence="1">
    <location>
        <begin position="79"/>
        <end position="98"/>
    </location>
</feature>
<evidence type="ECO:0000256" key="1">
    <source>
        <dbReference type="SAM" id="MobiDB-lite"/>
    </source>
</evidence>
<dbReference type="HOGENOM" id="CLU_2333214_0_0_1"/>
<accession>D4AL58</accession>
<comment type="caution">
    <text evidence="2">The sequence shown here is derived from an EMBL/GenBank/DDBJ whole genome shotgun (WGS) entry which is preliminary data.</text>
</comment>
<feature type="region of interest" description="Disordered" evidence="1">
    <location>
        <begin position="1"/>
        <end position="73"/>
    </location>
</feature>
<keyword evidence="3" id="KW-1185">Reference proteome</keyword>
<dbReference type="KEGG" id="abe:ARB_05055"/>
<organism evidence="2 3">
    <name type="scientific">Arthroderma benhamiae (strain ATCC MYA-4681 / CBS 112371)</name>
    <name type="common">Trichophyton mentagrophytes</name>
    <dbReference type="NCBI Taxonomy" id="663331"/>
    <lineage>
        <taxon>Eukaryota</taxon>
        <taxon>Fungi</taxon>
        <taxon>Dikarya</taxon>
        <taxon>Ascomycota</taxon>
        <taxon>Pezizomycotina</taxon>
        <taxon>Eurotiomycetes</taxon>
        <taxon>Eurotiomycetidae</taxon>
        <taxon>Onygenales</taxon>
        <taxon>Arthrodermataceae</taxon>
        <taxon>Trichophyton</taxon>
    </lineage>
</organism>
<name>D4AL58_ARTBC</name>
<feature type="compositionally biased region" description="Acidic residues" evidence="1">
    <location>
        <begin position="41"/>
        <end position="54"/>
    </location>
</feature>
<proteinExistence type="predicted"/>
<feature type="compositionally biased region" description="Basic and acidic residues" evidence="1">
    <location>
        <begin position="55"/>
        <end position="69"/>
    </location>
</feature>
<evidence type="ECO:0000313" key="3">
    <source>
        <dbReference type="Proteomes" id="UP000008866"/>
    </source>
</evidence>
<dbReference type="AlphaFoldDB" id="D4AL58"/>
<protein>
    <submittedName>
        <fullName evidence="2">Uncharacterized protein</fullName>
    </submittedName>
</protein>
<dbReference type="RefSeq" id="XP_003016762.1">
    <property type="nucleotide sequence ID" value="XM_003016716.1"/>
</dbReference>
<sequence>MCAVDYSRGQHRQQPAPAPTPATPTHTNQGRDSLDSGQLALEDEEDHEFDGEDDDGRRERGEKCRDRDAAGALPRSALLVDGVSHAGHPAGSHGDEPG</sequence>
<reference evidence="3" key="1">
    <citation type="journal article" date="2011" name="Genome Biol.">
        <title>Comparative and functional genomics provide insights into the pathogenicity of dermatophytic fungi.</title>
        <authorList>
            <person name="Burmester A."/>
            <person name="Shelest E."/>
            <person name="Gloeckner G."/>
            <person name="Heddergott C."/>
            <person name="Schindler S."/>
            <person name="Staib P."/>
            <person name="Heidel A."/>
            <person name="Felder M."/>
            <person name="Petzold A."/>
            <person name="Szafranski K."/>
            <person name="Feuermann M."/>
            <person name="Pedruzzi I."/>
            <person name="Priebe S."/>
            <person name="Groth M."/>
            <person name="Winkler R."/>
            <person name="Li W."/>
            <person name="Kniemeyer O."/>
            <person name="Schroeckh V."/>
            <person name="Hertweck C."/>
            <person name="Hube B."/>
            <person name="White T.C."/>
            <person name="Platzer M."/>
            <person name="Guthke R."/>
            <person name="Heitman J."/>
            <person name="Woestemeyer J."/>
            <person name="Zipfel P.F."/>
            <person name="Monod M."/>
            <person name="Brakhage A.A."/>
        </authorList>
    </citation>
    <scope>NUCLEOTIDE SEQUENCE [LARGE SCALE GENOMIC DNA]</scope>
    <source>
        <strain evidence="3">ATCC MYA-4681 / CBS 112371</strain>
    </source>
</reference>
<dbReference type="GeneID" id="9522248"/>
<dbReference type="Proteomes" id="UP000008866">
    <property type="component" value="Unassembled WGS sequence"/>
</dbReference>
<evidence type="ECO:0000313" key="2">
    <source>
        <dbReference type="EMBL" id="EFE36117.1"/>
    </source>
</evidence>
<dbReference type="EMBL" id="ABSU01000002">
    <property type="protein sequence ID" value="EFE36117.1"/>
    <property type="molecule type" value="Genomic_DNA"/>
</dbReference>